<dbReference type="Proteomes" id="UP000580250">
    <property type="component" value="Unassembled WGS sequence"/>
</dbReference>
<name>A0A6V7U0A6_MELEN</name>
<dbReference type="AlphaFoldDB" id="A0A6V7U0A6"/>
<evidence type="ECO:0000313" key="1">
    <source>
        <dbReference type="EMBL" id="CAD2141098.1"/>
    </source>
</evidence>
<protein>
    <submittedName>
        <fullName evidence="1">Uncharacterized protein</fullName>
    </submittedName>
</protein>
<proteinExistence type="predicted"/>
<reference evidence="1 2" key="1">
    <citation type="submission" date="2020-08" db="EMBL/GenBank/DDBJ databases">
        <authorList>
            <person name="Koutsovoulos G."/>
            <person name="Danchin GJ E."/>
        </authorList>
    </citation>
    <scope>NUCLEOTIDE SEQUENCE [LARGE SCALE GENOMIC DNA]</scope>
</reference>
<gene>
    <name evidence="1" type="ORF">MENT_LOCUS6755</name>
</gene>
<evidence type="ECO:0000313" key="2">
    <source>
        <dbReference type="Proteomes" id="UP000580250"/>
    </source>
</evidence>
<dbReference type="EMBL" id="CAJEWN010000026">
    <property type="protein sequence ID" value="CAD2141098.1"/>
    <property type="molecule type" value="Genomic_DNA"/>
</dbReference>
<accession>A0A6V7U0A6</accession>
<comment type="caution">
    <text evidence="1">The sequence shown here is derived from an EMBL/GenBank/DDBJ whole genome shotgun (WGS) entry which is preliminary data.</text>
</comment>
<organism evidence="1 2">
    <name type="scientific">Meloidogyne enterolobii</name>
    <name type="common">Root-knot nematode worm</name>
    <name type="synonym">Meloidogyne mayaguensis</name>
    <dbReference type="NCBI Taxonomy" id="390850"/>
    <lineage>
        <taxon>Eukaryota</taxon>
        <taxon>Metazoa</taxon>
        <taxon>Ecdysozoa</taxon>
        <taxon>Nematoda</taxon>
        <taxon>Chromadorea</taxon>
        <taxon>Rhabditida</taxon>
        <taxon>Tylenchina</taxon>
        <taxon>Tylenchomorpha</taxon>
        <taxon>Tylenchoidea</taxon>
        <taxon>Meloidogynidae</taxon>
        <taxon>Meloidogyninae</taxon>
        <taxon>Meloidogyne</taxon>
    </lineage>
</organism>
<sequence length="84" mass="9755">MINLLFDNDKTTLKQFHVKRLYLLSSNSNNTIENTLNFGLIHFAIYDTLVNTFQDDISEQNVDILFNIIKNEGNKLPRVSFGDF</sequence>
<dbReference type="OrthoDB" id="5906806at2759"/>